<reference evidence="1" key="2">
    <citation type="journal article" date="2023" name="IMA Fungus">
        <title>Comparative genomic study of the Penicillium genus elucidates a diverse pangenome and 15 lateral gene transfer events.</title>
        <authorList>
            <person name="Petersen C."/>
            <person name="Sorensen T."/>
            <person name="Nielsen M.R."/>
            <person name="Sondergaard T.E."/>
            <person name="Sorensen J.L."/>
            <person name="Fitzpatrick D.A."/>
            <person name="Frisvad J.C."/>
            <person name="Nielsen K.L."/>
        </authorList>
    </citation>
    <scope>NUCLEOTIDE SEQUENCE</scope>
    <source>
        <strain evidence="1">IBT 21917</strain>
    </source>
</reference>
<evidence type="ECO:0000313" key="1">
    <source>
        <dbReference type="EMBL" id="KAJ5162058.1"/>
    </source>
</evidence>
<dbReference type="OrthoDB" id="4358740at2759"/>
<protein>
    <submittedName>
        <fullName evidence="1">Uncharacterized protein</fullName>
    </submittedName>
</protein>
<accession>A0A9W9I205</accession>
<reference evidence="1" key="1">
    <citation type="submission" date="2022-11" db="EMBL/GenBank/DDBJ databases">
        <authorList>
            <person name="Petersen C."/>
        </authorList>
    </citation>
    <scope>NUCLEOTIDE SEQUENCE</scope>
    <source>
        <strain evidence="1">IBT 21917</strain>
    </source>
</reference>
<organism evidence="1 2">
    <name type="scientific">Penicillium capsulatum</name>
    <dbReference type="NCBI Taxonomy" id="69766"/>
    <lineage>
        <taxon>Eukaryota</taxon>
        <taxon>Fungi</taxon>
        <taxon>Dikarya</taxon>
        <taxon>Ascomycota</taxon>
        <taxon>Pezizomycotina</taxon>
        <taxon>Eurotiomycetes</taxon>
        <taxon>Eurotiomycetidae</taxon>
        <taxon>Eurotiales</taxon>
        <taxon>Aspergillaceae</taxon>
        <taxon>Penicillium</taxon>
    </lineage>
</organism>
<keyword evidence="2" id="KW-1185">Reference proteome</keyword>
<gene>
    <name evidence="1" type="ORF">N7492_007450</name>
</gene>
<dbReference type="AlphaFoldDB" id="A0A9W9I205"/>
<dbReference type="EMBL" id="JAPQKO010000005">
    <property type="protein sequence ID" value="KAJ5162058.1"/>
    <property type="molecule type" value="Genomic_DNA"/>
</dbReference>
<proteinExistence type="predicted"/>
<comment type="caution">
    <text evidence="1">The sequence shown here is derived from an EMBL/GenBank/DDBJ whole genome shotgun (WGS) entry which is preliminary data.</text>
</comment>
<evidence type="ECO:0000313" key="2">
    <source>
        <dbReference type="Proteomes" id="UP001146351"/>
    </source>
</evidence>
<sequence>MAQPNPLRVLVIVSHRSALISRARESPQDLIPLAIRLLKKNDIVGDVDIQAEIQMLAVQKWKTRVFFVFDIAHINYDATLGHLPEHNRLPVVVAYFSKKKTAYAANPWVTRRVNHDVGMLHNANGFNSLPPFVEDHTLGKPCYQNPRDITMLRVTYI</sequence>
<name>A0A9W9I205_9EURO</name>
<dbReference type="Proteomes" id="UP001146351">
    <property type="component" value="Unassembled WGS sequence"/>
</dbReference>